<feature type="compositionally biased region" description="Basic and acidic residues" evidence="1">
    <location>
        <begin position="219"/>
        <end position="228"/>
    </location>
</feature>
<reference evidence="2" key="1">
    <citation type="submission" date="2020-11" db="EMBL/GenBank/DDBJ databases">
        <authorList>
            <person name="Tran Van P."/>
        </authorList>
    </citation>
    <scope>NUCLEOTIDE SEQUENCE</scope>
</reference>
<sequence length="858" mass="97144">MGKFYVYYMMILKFLIKKGFNTTVIVLLKLCYLFFILSRAHAEHQTFSQMSLRKAQIPEKNGSASGTRNKSNSIVTRSVENPRLPMNGFSPADGREADEIRRQIVNRTGQRDERYTTREKQVPLAAPKRKLDPLAERGAPRHKYDDKGLQQREQVHGQTFRDQQISIKQSDEHRIGETPVLELRGYSSGRSFKLCVECDAEMKGSGARKRPLRFPRDVGQRRGIESKKSSKTNCRNHVKGSTRKSKANATTKRKQHRKYYQHRNKKTHSPLRKERKRLVVHRTDKMSHDSAMNVEDPALSNTLHPQTGSTSQLIQGREPYQRTKSDSRNFDRVELGNKQDRPYFQNQVLPRNEEYLRYINVDRFMTPSYLNANSKNILSPQQIYGLPLNSTNINSGIEPPQNVPPSNINTQNTQERLPEPLVNIPNVNAAKEQYLNIENDDINQHYNVMGGNIQNAQPLQTDQRTGVDGGSMREKYMSNRGDDPYRLRETPLYLKNGDSGHIYMRYKSLNEDNSNMLQNPLINQMDVSSNSLWNKQMTPMDGRVNNLHIQPMSFLNGYGNMYPESYMNANFRGVSKLSDGVVNNMGEQKTMSQLNPAGADNIVTNSGQDALNDGSRNIGVNNFDKVNNKNKVENQSENINANFASDNTSTKHNVTFGRTQNISENSKIHGNQDQKLANESGTGNHLNGGNVVDKANRSKDGSTCHIGGSWASEVAGMNVIIAEKTTGDFKVHLENTSNLQNGTLSIKWKVSGQAPFGHGGPFHLIATDFQNKKIATFVGQCRVCEGMDMIIGVWQFLQHAHDCKDVLLASIQRQDVFRREKQSSTKSKTVGNQTMSKTTNLTQLASMRELLFYDDECV</sequence>
<dbReference type="Gene3D" id="2.40.128.30">
    <property type="entry name" value="Avidin-like"/>
    <property type="match status" value="1"/>
</dbReference>
<feature type="region of interest" description="Disordered" evidence="1">
    <location>
        <begin position="461"/>
        <end position="484"/>
    </location>
</feature>
<feature type="compositionally biased region" description="Basic and acidic residues" evidence="1">
    <location>
        <begin position="471"/>
        <end position="484"/>
    </location>
</feature>
<feature type="region of interest" description="Disordered" evidence="1">
    <location>
        <begin position="663"/>
        <end position="699"/>
    </location>
</feature>
<organism evidence="2">
    <name type="scientific">Timema californicum</name>
    <name type="common">California timema</name>
    <name type="synonym">Walking stick</name>
    <dbReference type="NCBI Taxonomy" id="61474"/>
    <lineage>
        <taxon>Eukaryota</taxon>
        <taxon>Metazoa</taxon>
        <taxon>Ecdysozoa</taxon>
        <taxon>Arthropoda</taxon>
        <taxon>Hexapoda</taxon>
        <taxon>Insecta</taxon>
        <taxon>Pterygota</taxon>
        <taxon>Neoptera</taxon>
        <taxon>Polyneoptera</taxon>
        <taxon>Phasmatodea</taxon>
        <taxon>Timematodea</taxon>
        <taxon>Timematoidea</taxon>
        <taxon>Timematidae</taxon>
        <taxon>Timema</taxon>
    </lineage>
</organism>
<protein>
    <submittedName>
        <fullName evidence="2">(California timema) hypothetical protein</fullName>
    </submittedName>
</protein>
<feature type="compositionally biased region" description="Polar residues" evidence="1">
    <location>
        <begin position="299"/>
        <end position="314"/>
    </location>
</feature>
<accession>A0A7R9IY21</accession>
<dbReference type="EMBL" id="OE179463">
    <property type="protein sequence ID" value="CAD7568884.1"/>
    <property type="molecule type" value="Genomic_DNA"/>
</dbReference>
<feature type="compositionally biased region" description="Basic residues" evidence="1">
    <location>
        <begin position="234"/>
        <end position="273"/>
    </location>
</feature>
<feature type="compositionally biased region" description="Basic and acidic residues" evidence="1">
    <location>
        <begin position="319"/>
        <end position="337"/>
    </location>
</feature>
<evidence type="ECO:0000256" key="1">
    <source>
        <dbReference type="SAM" id="MobiDB-lite"/>
    </source>
</evidence>
<gene>
    <name evidence="2" type="ORF">TCMB3V08_LOCUS1636</name>
</gene>
<proteinExistence type="predicted"/>
<dbReference type="InterPro" id="IPR036896">
    <property type="entry name" value="Avidin-like_sf"/>
</dbReference>
<dbReference type="AlphaFoldDB" id="A0A7R9IY21"/>
<feature type="region of interest" description="Disordered" evidence="1">
    <location>
        <begin position="219"/>
        <end position="273"/>
    </location>
</feature>
<evidence type="ECO:0000313" key="2">
    <source>
        <dbReference type="EMBL" id="CAD7568884.1"/>
    </source>
</evidence>
<name>A0A7R9IY21_TIMCA</name>
<feature type="region of interest" description="Disordered" evidence="1">
    <location>
        <begin position="298"/>
        <end position="337"/>
    </location>
</feature>
<feature type="compositionally biased region" description="Polar residues" evidence="1">
    <location>
        <begin position="673"/>
        <end position="687"/>
    </location>
</feature>